<protein>
    <submittedName>
        <fullName evidence="1 2">Uncharacterized protein</fullName>
    </submittedName>
</protein>
<reference evidence="3" key="1">
    <citation type="submission" date="2010-05" db="EMBL/GenBank/DDBJ databases">
        <title>The genome sequence of Magnaporthe poae strain ATCC 64411.</title>
        <authorList>
            <person name="Ma L.-J."/>
            <person name="Dead R."/>
            <person name="Young S."/>
            <person name="Zeng Q."/>
            <person name="Koehrsen M."/>
            <person name="Alvarado L."/>
            <person name="Berlin A."/>
            <person name="Chapman S.B."/>
            <person name="Chen Z."/>
            <person name="Freedman E."/>
            <person name="Gellesch M."/>
            <person name="Goldberg J."/>
            <person name="Griggs A."/>
            <person name="Gujja S."/>
            <person name="Heilman E.R."/>
            <person name="Heiman D."/>
            <person name="Hepburn T."/>
            <person name="Howarth C."/>
            <person name="Jen D."/>
            <person name="Larson L."/>
            <person name="Mehta T."/>
            <person name="Neiman D."/>
            <person name="Pearson M."/>
            <person name="Roberts A."/>
            <person name="Saif S."/>
            <person name="Shea T."/>
            <person name="Shenoy N."/>
            <person name="Sisk P."/>
            <person name="Stolte C."/>
            <person name="Sykes S."/>
            <person name="Walk T."/>
            <person name="White J."/>
            <person name="Yandava C."/>
            <person name="Haas B."/>
            <person name="Nusbaum C."/>
            <person name="Birren B."/>
        </authorList>
    </citation>
    <scope>NUCLEOTIDE SEQUENCE [LARGE SCALE GENOMIC DNA]</scope>
    <source>
        <strain evidence="3">ATCC 64411 / 73-15</strain>
    </source>
</reference>
<name>A0A0C4EFV4_MAGP6</name>
<dbReference type="AlphaFoldDB" id="A0A0C4EFV4"/>
<evidence type="ECO:0000313" key="1">
    <source>
        <dbReference type="EMBL" id="KLU92760.1"/>
    </source>
</evidence>
<reference evidence="2" key="5">
    <citation type="submission" date="2015-06" db="UniProtKB">
        <authorList>
            <consortium name="EnsemblFungi"/>
        </authorList>
    </citation>
    <scope>IDENTIFICATION</scope>
    <source>
        <strain evidence="2">ATCC 64411</strain>
    </source>
</reference>
<accession>A0A0C4EFV4</accession>
<organism evidence="2 3">
    <name type="scientific">Magnaporthiopsis poae (strain ATCC 64411 / 73-15)</name>
    <name type="common">Kentucky bluegrass fungus</name>
    <name type="synonym">Magnaporthe poae</name>
    <dbReference type="NCBI Taxonomy" id="644358"/>
    <lineage>
        <taxon>Eukaryota</taxon>
        <taxon>Fungi</taxon>
        <taxon>Dikarya</taxon>
        <taxon>Ascomycota</taxon>
        <taxon>Pezizomycotina</taxon>
        <taxon>Sordariomycetes</taxon>
        <taxon>Sordariomycetidae</taxon>
        <taxon>Magnaporthales</taxon>
        <taxon>Magnaporthaceae</taxon>
        <taxon>Magnaporthiopsis</taxon>
    </lineage>
</organism>
<dbReference type="PANTHER" id="PTHR28037:SF1">
    <property type="entry name" value="ALCOHOL O-ACETYLTRANSFERASE 1-RELATED"/>
    <property type="match status" value="1"/>
</dbReference>
<dbReference type="eggNOG" id="ENOG502RC91">
    <property type="taxonomic scope" value="Eukaryota"/>
</dbReference>
<dbReference type="EMBL" id="GL876986">
    <property type="protein sequence ID" value="KLU92760.1"/>
    <property type="molecule type" value="Genomic_DNA"/>
</dbReference>
<sequence>MSRGKAISKPRVLRKLGHLESYEVAMHHGRFYTGTAVLCRYVIPRSVLETAAAEAGSANPEAAAVGRVLELAVARVVLEHPLLRVGHVGEATNNPAWVELDSVNLAEHIEWRFPDIGATAADEAEEGRQRRELVEEQLDIEFTEFETRPGWRVVASWLGRQRVDVLFLEHADGGAGNRKWRKKYPWFEPTSAMGNYVAVLTHRFFPETVTDMRREWAAAAAAAAAPGTLPLALRELVWTAAVMARSDINRRLEAGPKDNIMGAMRVIGNWSDFLRAKFKRVRETAWVVTNIGVIDGGEAETTADMEEDVGGRWTVDDAEFHCSADVLTAVFEISVVSVKGKGLKTAICWPEGALDKAIGEGLADNIDAWLRELAEDGNPSMANGASTTANLN</sequence>
<dbReference type="GO" id="GO:0008080">
    <property type="term" value="F:N-acetyltransferase activity"/>
    <property type="evidence" value="ECO:0007669"/>
    <property type="project" value="TreeGrafter"/>
</dbReference>
<dbReference type="EMBL" id="ADBL01002901">
    <property type="status" value="NOT_ANNOTATED_CDS"/>
    <property type="molecule type" value="Genomic_DNA"/>
</dbReference>
<dbReference type="OrthoDB" id="2150604at2759"/>
<reference evidence="1" key="3">
    <citation type="submission" date="2011-03" db="EMBL/GenBank/DDBJ databases">
        <title>Annotation of Magnaporthe poae ATCC 64411.</title>
        <authorList>
            <person name="Ma L.-J."/>
            <person name="Dead R."/>
            <person name="Young S.K."/>
            <person name="Zeng Q."/>
            <person name="Gargeya S."/>
            <person name="Fitzgerald M."/>
            <person name="Haas B."/>
            <person name="Abouelleil A."/>
            <person name="Alvarado L."/>
            <person name="Arachchi H.M."/>
            <person name="Berlin A."/>
            <person name="Brown A."/>
            <person name="Chapman S.B."/>
            <person name="Chen Z."/>
            <person name="Dunbar C."/>
            <person name="Freedman E."/>
            <person name="Gearin G."/>
            <person name="Gellesch M."/>
            <person name="Goldberg J."/>
            <person name="Griggs A."/>
            <person name="Gujja S."/>
            <person name="Heiman D."/>
            <person name="Howarth C."/>
            <person name="Larson L."/>
            <person name="Lui A."/>
            <person name="MacDonald P.J.P."/>
            <person name="Mehta T."/>
            <person name="Montmayeur A."/>
            <person name="Murphy C."/>
            <person name="Neiman D."/>
            <person name="Pearson M."/>
            <person name="Priest M."/>
            <person name="Roberts A."/>
            <person name="Saif S."/>
            <person name="Shea T."/>
            <person name="Shenoy N."/>
            <person name="Sisk P."/>
            <person name="Stolte C."/>
            <person name="Sykes S."/>
            <person name="Yandava C."/>
            <person name="Wortman J."/>
            <person name="Nusbaum C."/>
            <person name="Birren B."/>
        </authorList>
    </citation>
    <scope>NUCLEOTIDE SEQUENCE</scope>
    <source>
        <strain evidence="1">ATCC 64411</strain>
    </source>
</reference>
<dbReference type="EnsemblFungi" id="MAPG_11662T0">
    <property type="protein sequence ID" value="MAPG_11662T0"/>
    <property type="gene ID" value="MAPG_11662"/>
</dbReference>
<dbReference type="Proteomes" id="UP000011715">
    <property type="component" value="Unassembled WGS sequence"/>
</dbReference>
<dbReference type="STRING" id="644358.A0A0C4EFV4"/>
<dbReference type="InterPro" id="IPR052058">
    <property type="entry name" value="Alcohol_O-acetyltransferase"/>
</dbReference>
<dbReference type="EMBL" id="ADBL01002902">
    <property type="status" value="NOT_ANNOTATED_CDS"/>
    <property type="molecule type" value="Genomic_DNA"/>
</dbReference>
<evidence type="ECO:0000313" key="2">
    <source>
        <dbReference type="EnsemblFungi" id="MAPG_11662T0"/>
    </source>
</evidence>
<reference evidence="1" key="2">
    <citation type="submission" date="2010-05" db="EMBL/GenBank/DDBJ databases">
        <title>The Genome Sequence of Magnaporthe poae strain ATCC 64411.</title>
        <authorList>
            <consortium name="The Broad Institute Genome Sequencing Platform"/>
            <consortium name="Broad Institute Genome Sequencing Center for Infectious Disease"/>
            <person name="Ma L.-J."/>
            <person name="Dead R."/>
            <person name="Young S."/>
            <person name="Zeng Q."/>
            <person name="Koehrsen M."/>
            <person name="Alvarado L."/>
            <person name="Berlin A."/>
            <person name="Chapman S.B."/>
            <person name="Chen Z."/>
            <person name="Freedman E."/>
            <person name="Gellesch M."/>
            <person name="Goldberg J."/>
            <person name="Griggs A."/>
            <person name="Gujja S."/>
            <person name="Heilman E.R."/>
            <person name="Heiman D."/>
            <person name="Hepburn T."/>
            <person name="Howarth C."/>
            <person name="Jen D."/>
            <person name="Larson L."/>
            <person name="Mehta T."/>
            <person name="Neiman D."/>
            <person name="Pearson M."/>
            <person name="Roberts A."/>
            <person name="Saif S."/>
            <person name="Shea T."/>
            <person name="Shenoy N."/>
            <person name="Sisk P."/>
            <person name="Stolte C."/>
            <person name="Sykes S."/>
            <person name="Walk T."/>
            <person name="White J."/>
            <person name="Yandava C."/>
            <person name="Haas B."/>
            <person name="Nusbaum C."/>
            <person name="Birren B."/>
        </authorList>
    </citation>
    <scope>NUCLEOTIDE SEQUENCE</scope>
    <source>
        <strain evidence="1">ATCC 64411</strain>
    </source>
</reference>
<reference evidence="2" key="4">
    <citation type="journal article" date="2015" name="G3 (Bethesda)">
        <title>Genome sequences of three phytopathogenic species of the Magnaporthaceae family of fungi.</title>
        <authorList>
            <person name="Okagaki L.H."/>
            <person name="Nunes C.C."/>
            <person name="Sailsbery J."/>
            <person name="Clay B."/>
            <person name="Brown D."/>
            <person name="John T."/>
            <person name="Oh Y."/>
            <person name="Young N."/>
            <person name="Fitzgerald M."/>
            <person name="Haas B.J."/>
            <person name="Zeng Q."/>
            <person name="Young S."/>
            <person name="Adiconis X."/>
            <person name="Fan L."/>
            <person name="Levin J.Z."/>
            <person name="Mitchell T.K."/>
            <person name="Okubara P.A."/>
            <person name="Farman M.L."/>
            <person name="Kohn L.M."/>
            <person name="Birren B."/>
            <person name="Ma L.-J."/>
            <person name="Dean R.A."/>
        </authorList>
    </citation>
    <scope>NUCLEOTIDE SEQUENCE</scope>
    <source>
        <strain evidence="2">ATCC 64411 / 73-15</strain>
    </source>
</reference>
<dbReference type="PANTHER" id="PTHR28037">
    <property type="entry name" value="ALCOHOL O-ACETYLTRANSFERASE 1-RELATED"/>
    <property type="match status" value="1"/>
</dbReference>
<dbReference type="VEuPathDB" id="FungiDB:MAPG_11662"/>
<gene>
    <name evidence="1" type="ORF">MAPG_11662</name>
</gene>
<keyword evidence="3" id="KW-1185">Reference proteome</keyword>
<evidence type="ECO:0000313" key="3">
    <source>
        <dbReference type="Proteomes" id="UP000011715"/>
    </source>
</evidence>
<dbReference type="OMA" id="HANIDGM"/>
<proteinExistence type="predicted"/>